<proteinExistence type="predicted"/>
<feature type="transmembrane region" description="Helical" evidence="2">
    <location>
        <begin position="97"/>
        <end position="116"/>
    </location>
</feature>
<evidence type="ECO:0000256" key="1">
    <source>
        <dbReference type="SAM" id="MobiDB-lite"/>
    </source>
</evidence>
<evidence type="ECO:0000313" key="3">
    <source>
        <dbReference type="EMBL" id="QDV42238.1"/>
    </source>
</evidence>
<protein>
    <submittedName>
        <fullName evidence="3">Uncharacterized protein</fullName>
    </submittedName>
</protein>
<keyword evidence="2" id="KW-0472">Membrane</keyword>
<evidence type="ECO:0000313" key="4">
    <source>
        <dbReference type="Proteomes" id="UP000319004"/>
    </source>
</evidence>
<gene>
    <name evidence="3" type="ORF">Enr13x_20830</name>
</gene>
<keyword evidence="2" id="KW-1133">Transmembrane helix</keyword>
<feature type="region of interest" description="Disordered" evidence="1">
    <location>
        <begin position="1"/>
        <end position="45"/>
    </location>
</feature>
<organism evidence="3 4">
    <name type="scientific">Stieleria neptunia</name>
    <dbReference type="NCBI Taxonomy" id="2527979"/>
    <lineage>
        <taxon>Bacteria</taxon>
        <taxon>Pseudomonadati</taxon>
        <taxon>Planctomycetota</taxon>
        <taxon>Planctomycetia</taxon>
        <taxon>Pirellulales</taxon>
        <taxon>Pirellulaceae</taxon>
        <taxon>Stieleria</taxon>
    </lineage>
</organism>
<keyword evidence="4" id="KW-1185">Reference proteome</keyword>
<evidence type="ECO:0000256" key="2">
    <source>
        <dbReference type="SAM" id="Phobius"/>
    </source>
</evidence>
<sequence>MRCDPTERSKKTPDCNRNEGEGLGLRVGRRSPPVAGAKSDRHSETVAVSSDRVAYTRLANRLYARRTIRHNVLRSAAFSLIVPVALAYLGAINLGAMSAMLTGSFITVCGALWAVARFTQRCYS</sequence>
<reference evidence="3 4" key="1">
    <citation type="submission" date="2019-03" db="EMBL/GenBank/DDBJ databases">
        <title>Deep-cultivation of Planctomycetes and their phenomic and genomic characterization uncovers novel biology.</title>
        <authorList>
            <person name="Wiegand S."/>
            <person name="Jogler M."/>
            <person name="Boedeker C."/>
            <person name="Pinto D."/>
            <person name="Vollmers J."/>
            <person name="Rivas-Marin E."/>
            <person name="Kohn T."/>
            <person name="Peeters S.H."/>
            <person name="Heuer A."/>
            <person name="Rast P."/>
            <person name="Oberbeckmann S."/>
            <person name="Bunk B."/>
            <person name="Jeske O."/>
            <person name="Meyerdierks A."/>
            <person name="Storesund J.E."/>
            <person name="Kallscheuer N."/>
            <person name="Luecker S."/>
            <person name="Lage O.M."/>
            <person name="Pohl T."/>
            <person name="Merkel B.J."/>
            <person name="Hornburger P."/>
            <person name="Mueller R.-W."/>
            <person name="Bruemmer F."/>
            <person name="Labrenz M."/>
            <person name="Spormann A.M."/>
            <person name="Op den Camp H."/>
            <person name="Overmann J."/>
            <person name="Amann R."/>
            <person name="Jetten M.S.M."/>
            <person name="Mascher T."/>
            <person name="Medema M.H."/>
            <person name="Devos D.P."/>
            <person name="Kaster A.-K."/>
            <person name="Ovreas L."/>
            <person name="Rohde M."/>
            <person name="Galperin M.Y."/>
            <person name="Jogler C."/>
        </authorList>
    </citation>
    <scope>NUCLEOTIDE SEQUENCE [LARGE SCALE GENOMIC DNA]</scope>
    <source>
        <strain evidence="3 4">Enr13</strain>
    </source>
</reference>
<dbReference type="EMBL" id="CP037423">
    <property type="protein sequence ID" value="QDV42238.1"/>
    <property type="molecule type" value="Genomic_DNA"/>
</dbReference>
<accession>A0A518HN15</accession>
<name>A0A518HN15_9BACT</name>
<dbReference type="Proteomes" id="UP000319004">
    <property type="component" value="Chromosome"/>
</dbReference>
<feature type="transmembrane region" description="Helical" evidence="2">
    <location>
        <begin position="71"/>
        <end position="91"/>
    </location>
</feature>
<feature type="compositionally biased region" description="Basic and acidic residues" evidence="1">
    <location>
        <begin position="1"/>
        <end position="20"/>
    </location>
</feature>
<keyword evidence="2" id="KW-0812">Transmembrane</keyword>
<dbReference type="KEGG" id="snep:Enr13x_20830"/>
<dbReference type="AlphaFoldDB" id="A0A518HN15"/>